<evidence type="ECO:0000313" key="3">
    <source>
        <dbReference type="Proteomes" id="UP001162881"/>
    </source>
</evidence>
<dbReference type="RefSeq" id="WP_244022771.1">
    <property type="nucleotide sequence ID" value="NZ_JALHLF010000082.1"/>
</dbReference>
<sequence length="383" mass="42324">MNVEQSILADYAVRPSGNPVVNWLRKHRWFAIFVLLPTFLAAIYNAFLAPDVYISESSFVVQSVDQKTPQLGGLASLLQTGGVSSGGRQSEETLEYIQSRDALRQLQKTFDIASRLKPTALEIRNPFQEDTFEQLYREYGDKVSAHFSAETGLSVLKVEAYNPKDAYQINAHLLGLSEDLVNALNARSRHRAIDEAQKQVQLAEKRSNDARVALAQYRNANALLDPQSQGEGVLSIANGLITQRASLQAKLDVMERLTPSNPSIPALRNQIATISAQIQAQEGEAVGAPHAIASKLQGYEKLLAESEFAAQNLAAANASLVKARAQADQQEYYLERIVEPNVPDEPELPHRFLNVVVVLASLTCLYFVIWMFVVGILEHAPED</sequence>
<keyword evidence="3" id="KW-1185">Reference proteome</keyword>
<gene>
    <name evidence="2" type="ORF">MTR62_16025</name>
</gene>
<dbReference type="PANTHER" id="PTHR32309:SF13">
    <property type="entry name" value="FERRIC ENTEROBACTIN TRANSPORT PROTEIN FEPE"/>
    <property type="match status" value="1"/>
</dbReference>
<keyword evidence="1" id="KW-1133">Transmembrane helix</keyword>
<organism evidence="2 3">
    <name type="scientific">Novosphingobium organovorum</name>
    <dbReference type="NCBI Taxonomy" id="2930092"/>
    <lineage>
        <taxon>Bacteria</taxon>
        <taxon>Pseudomonadati</taxon>
        <taxon>Pseudomonadota</taxon>
        <taxon>Alphaproteobacteria</taxon>
        <taxon>Sphingomonadales</taxon>
        <taxon>Sphingomonadaceae</taxon>
        <taxon>Novosphingobium</taxon>
    </lineage>
</organism>
<dbReference type="PANTHER" id="PTHR32309">
    <property type="entry name" value="TYROSINE-PROTEIN KINASE"/>
    <property type="match status" value="1"/>
</dbReference>
<keyword evidence="1" id="KW-0472">Membrane</keyword>
<evidence type="ECO:0000313" key="2">
    <source>
        <dbReference type="EMBL" id="MCJ2184187.1"/>
    </source>
</evidence>
<protein>
    <submittedName>
        <fullName evidence="2">Capsule biosynthesis protein</fullName>
    </submittedName>
</protein>
<dbReference type="Proteomes" id="UP001162881">
    <property type="component" value="Unassembled WGS sequence"/>
</dbReference>
<accession>A0ABT0BGM8</accession>
<name>A0ABT0BGM8_9SPHN</name>
<dbReference type="InterPro" id="IPR050445">
    <property type="entry name" value="Bact_polysacc_biosynth/exp"/>
</dbReference>
<feature type="transmembrane region" description="Helical" evidence="1">
    <location>
        <begin position="352"/>
        <end position="377"/>
    </location>
</feature>
<dbReference type="EMBL" id="JALHLF010000082">
    <property type="protein sequence ID" value="MCJ2184187.1"/>
    <property type="molecule type" value="Genomic_DNA"/>
</dbReference>
<reference evidence="2" key="1">
    <citation type="submission" date="2022-03" db="EMBL/GenBank/DDBJ databases">
        <title>Identification of a novel bacterium isolated from mangrove sediments.</title>
        <authorList>
            <person name="Pan X."/>
        </authorList>
    </citation>
    <scope>NUCLEOTIDE SEQUENCE</scope>
    <source>
        <strain evidence="2">B1949</strain>
    </source>
</reference>
<keyword evidence="1" id="KW-0812">Transmembrane</keyword>
<comment type="caution">
    <text evidence="2">The sequence shown here is derived from an EMBL/GenBank/DDBJ whole genome shotgun (WGS) entry which is preliminary data.</text>
</comment>
<proteinExistence type="predicted"/>
<evidence type="ECO:0000256" key="1">
    <source>
        <dbReference type="SAM" id="Phobius"/>
    </source>
</evidence>
<feature type="transmembrane region" description="Helical" evidence="1">
    <location>
        <begin position="29"/>
        <end position="48"/>
    </location>
</feature>